<evidence type="ECO:0000313" key="1">
    <source>
        <dbReference type="EMBL" id="OBI24300.1"/>
    </source>
</evidence>
<dbReference type="EMBL" id="LZKG01000173">
    <property type="protein sequence ID" value="OBI24300.1"/>
    <property type="molecule type" value="Genomic_DNA"/>
</dbReference>
<evidence type="ECO:0000313" key="2">
    <source>
        <dbReference type="Proteomes" id="UP000093943"/>
    </source>
</evidence>
<proteinExistence type="predicted"/>
<dbReference type="SUPFAM" id="SSF140453">
    <property type="entry name" value="EsxAB dimer-like"/>
    <property type="match status" value="1"/>
</dbReference>
<accession>A0A1A2XF54</accession>
<sequence>MSLIHYNTPMIEAAVAEIAHAASQTEANHQHSLQIVNSSAENFGGQGSEAFQEVIAQINHAYAQSQEAIQRASVALGQANEGMTQGDMTSRAQYI</sequence>
<dbReference type="InterPro" id="IPR010310">
    <property type="entry name" value="T7SS_ESAT-6-like"/>
</dbReference>
<name>A0A1A2XF54_MYCSD</name>
<dbReference type="Gene3D" id="1.10.287.1060">
    <property type="entry name" value="ESAT-6-like"/>
    <property type="match status" value="1"/>
</dbReference>
<organism evidence="1 2">
    <name type="scientific">Mycolicibacter sinensis (strain JDM601)</name>
    <name type="common">Mycobacterium sinense</name>
    <dbReference type="NCBI Taxonomy" id="875328"/>
    <lineage>
        <taxon>Bacteria</taxon>
        <taxon>Bacillati</taxon>
        <taxon>Actinomycetota</taxon>
        <taxon>Actinomycetes</taxon>
        <taxon>Mycobacteriales</taxon>
        <taxon>Mycobacteriaceae</taxon>
        <taxon>Mycolicibacter</taxon>
    </lineage>
</organism>
<reference evidence="2" key="1">
    <citation type="submission" date="2016-06" db="EMBL/GenBank/DDBJ databases">
        <authorList>
            <person name="Sutton G."/>
            <person name="Brinkac L."/>
            <person name="Sanka R."/>
            <person name="Adams M."/>
            <person name="Lau E."/>
            <person name="Sam S."/>
            <person name="Sreng N."/>
            <person name="Him V."/>
            <person name="Kerleguer A."/>
            <person name="Cheng S."/>
        </authorList>
    </citation>
    <scope>NUCLEOTIDE SEQUENCE [LARGE SCALE GENOMIC DNA]</scope>
    <source>
        <strain evidence="2">E1876</strain>
    </source>
</reference>
<dbReference type="AlphaFoldDB" id="A0A1A2XF54"/>
<gene>
    <name evidence="1" type="ORF">A5710_00885</name>
</gene>
<comment type="caution">
    <text evidence="1">The sequence shown here is derived from an EMBL/GenBank/DDBJ whole genome shotgun (WGS) entry which is preliminary data.</text>
</comment>
<dbReference type="Proteomes" id="UP000093943">
    <property type="component" value="Unassembled WGS sequence"/>
</dbReference>
<dbReference type="Pfam" id="PF06013">
    <property type="entry name" value="WXG100"/>
    <property type="match status" value="1"/>
</dbReference>
<protein>
    <submittedName>
        <fullName evidence="1">Uncharacterized protein</fullName>
    </submittedName>
</protein>
<dbReference type="RefSeq" id="WP_065019535.1">
    <property type="nucleotide sequence ID" value="NZ_LZKG01000173.1"/>
</dbReference>
<dbReference type="InterPro" id="IPR036689">
    <property type="entry name" value="ESAT-6-like_sf"/>
</dbReference>